<dbReference type="AlphaFoldDB" id="A0A9N9JMM0"/>
<feature type="compositionally biased region" description="Acidic residues" evidence="1">
    <location>
        <begin position="42"/>
        <end position="53"/>
    </location>
</feature>
<gene>
    <name evidence="2" type="ORF">RFULGI_LOCUS16247</name>
</gene>
<feature type="compositionally biased region" description="Acidic residues" evidence="1">
    <location>
        <begin position="1"/>
        <end position="10"/>
    </location>
</feature>
<dbReference type="Proteomes" id="UP000789396">
    <property type="component" value="Unassembled WGS sequence"/>
</dbReference>
<protein>
    <submittedName>
        <fullName evidence="2">2913_t:CDS:1</fullName>
    </submittedName>
</protein>
<evidence type="ECO:0000256" key="1">
    <source>
        <dbReference type="SAM" id="MobiDB-lite"/>
    </source>
</evidence>
<name>A0A9N9JMM0_9GLOM</name>
<organism evidence="2 3">
    <name type="scientific">Racocetra fulgida</name>
    <dbReference type="NCBI Taxonomy" id="60492"/>
    <lineage>
        <taxon>Eukaryota</taxon>
        <taxon>Fungi</taxon>
        <taxon>Fungi incertae sedis</taxon>
        <taxon>Mucoromycota</taxon>
        <taxon>Glomeromycotina</taxon>
        <taxon>Glomeromycetes</taxon>
        <taxon>Diversisporales</taxon>
        <taxon>Gigasporaceae</taxon>
        <taxon>Racocetra</taxon>
    </lineage>
</organism>
<evidence type="ECO:0000313" key="2">
    <source>
        <dbReference type="EMBL" id="CAG8785836.1"/>
    </source>
</evidence>
<proteinExistence type="predicted"/>
<comment type="caution">
    <text evidence="2">The sequence shown here is derived from an EMBL/GenBank/DDBJ whole genome shotgun (WGS) entry which is preliminary data.</text>
</comment>
<feature type="non-terminal residue" evidence="2">
    <location>
        <position position="53"/>
    </location>
</feature>
<dbReference type="EMBL" id="CAJVPZ010056546">
    <property type="protein sequence ID" value="CAG8785836.1"/>
    <property type="molecule type" value="Genomic_DNA"/>
</dbReference>
<accession>A0A9N9JMM0</accession>
<feature type="non-terminal residue" evidence="2">
    <location>
        <position position="1"/>
    </location>
</feature>
<sequence length="53" mass="5879">SESFDECSDGDNEKSSVAGPSKSHQEHKSDENSNNAQSEQSEQSDQDNYEINE</sequence>
<evidence type="ECO:0000313" key="3">
    <source>
        <dbReference type="Proteomes" id="UP000789396"/>
    </source>
</evidence>
<reference evidence="2" key="1">
    <citation type="submission" date="2021-06" db="EMBL/GenBank/DDBJ databases">
        <authorList>
            <person name="Kallberg Y."/>
            <person name="Tangrot J."/>
            <person name="Rosling A."/>
        </authorList>
    </citation>
    <scope>NUCLEOTIDE SEQUENCE</scope>
    <source>
        <strain evidence="2">IN212</strain>
    </source>
</reference>
<feature type="region of interest" description="Disordered" evidence="1">
    <location>
        <begin position="1"/>
        <end position="53"/>
    </location>
</feature>
<keyword evidence="3" id="KW-1185">Reference proteome</keyword>
<feature type="compositionally biased region" description="Low complexity" evidence="1">
    <location>
        <begin position="32"/>
        <end position="41"/>
    </location>
</feature>